<keyword evidence="2" id="KW-0548">Nucleotidyltransferase</keyword>
<dbReference type="PANTHER" id="PTHR34072">
    <property type="entry name" value="ENZYMATIC POLYPROTEIN-RELATED"/>
    <property type="match status" value="1"/>
</dbReference>
<dbReference type="InterPro" id="IPR041373">
    <property type="entry name" value="RT_RNaseH"/>
</dbReference>
<keyword evidence="3" id="KW-0540">Nuclease</keyword>
<dbReference type="SUPFAM" id="SSF56672">
    <property type="entry name" value="DNA/RNA polymerases"/>
    <property type="match status" value="1"/>
</dbReference>
<evidence type="ECO:0000313" key="8">
    <source>
        <dbReference type="EMBL" id="KAL1280033.1"/>
    </source>
</evidence>
<gene>
    <name evidence="8" type="ORF">QQF64_014633</name>
</gene>
<accession>A0ABR3NSN4</accession>
<protein>
    <recommendedName>
        <fullName evidence="7">Reverse transcriptase RNase H-like domain-containing protein</fullName>
    </recommendedName>
</protein>
<evidence type="ECO:0000313" key="9">
    <source>
        <dbReference type="Proteomes" id="UP001558613"/>
    </source>
</evidence>
<keyword evidence="9" id="KW-1185">Reference proteome</keyword>
<evidence type="ECO:0000256" key="4">
    <source>
        <dbReference type="ARBA" id="ARBA00022759"/>
    </source>
</evidence>
<sequence length="146" mass="16649">MRVIAYGSRTLSPSEKKYHLHSGKLEFLALKWAICERFRDYLYHAPSFVVYTDNNPLTYVLTTAKLNATGHRWVAELADYNFTIRYRPGKNNANADGLSRMPLDFEDYMRSCSAEVSQEVITASMERVTVERRSPCQGVGFIQAGV</sequence>
<name>A0ABR3NSN4_9TELE</name>
<keyword evidence="4" id="KW-0255">Endonuclease</keyword>
<evidence type="ECO:0000259" key="7">
    <source>
        <dbReference type="Pfam" id="PF17917"/>
    </source>
</evidence>
<dbReference type="Pfam" id="PF17917">
    <property type="entry name" value="RT_RNaseH"/>
    <property type="match status" value="1"/>
</dbReference>
<organism evidence="8 9">
    <name type="scientific">Cirrhinus molitorella</name>
    <name type="common">mud carp</name>
    <dbReference type="NCBI Taxonomy" id="172907"/>
    <lineage>
        <taxon>Eukaryota</taxon>
        <taxon>Metazoa</taxon>
        <taxon>Chordata</taxon>
        <taxon>Craniata</taxon>
        <taxon>Vertebrata</taxon>
        <taxon>Euteleostomi</taxon>
        <taxon>Actinopterygii</taxon>
        <taxon>Neopterygii</taxon>
        <taxon>Teleostei</taxon>
        <taxon>Ostariophysi</taxon>
        <taxon>Cypriniformes</taxon>
        <taxon>Cyprinidae</taxon>
        <taxon>Labeoninae</taxon>
        <taxon>Labeonini</taxon>
        <taxon>Cirrhinus</taxon>
    </lineage>
</organism>
<evidence type="ECO:0000256" key="3">
    <source>
        <dbReference type="ARBA" id="ARBA00022722"/>
    </source>
</evidence>
<evidence type="ECO:0000256" key="1">
    <source>
        <dbReference type="ARBA" id="ARBA00022679"/>
    </source>
</evidence>
<proteinExistence type="predicted"/>
<dbReference type="Proteomes" id="UP001558613">
    <property type="component" value="Unassembled WGS sequence"/>
</dbReference>
<dbReference type="EMBL" id="JAYMGO010000002">
    <property type="protein sequence ID" value="KAL1280033.1"/>
    <property type="molecule type" value="Genomic_DNA"/>
</dbReference>
<dbReference type="InterPro" id="IPR043502">
    <property type="entry name" value="DNA/RNA_pol_sf"/>
</dbReference>
<evidence type="ECO:0000256" key="2">
    <source>
        <dbReference type="ARBA" id="ARBA00022695"/>
    </source>
</evidence>
<feature type="domain" description="Reverse transcriptase RNase H-like" evidence="7">
    <location>
        <begin position="2"/>
        <end position="80"/>
    </location>
</feature>
<keyword evidence="6" id="KW-0695">RNA-directed DNA polymerase</keyword>
<comment type="caution">
    <text evidence="8">The sequence shown here is derived from an EMBL/GenBank/DDBJ whole genome shotgun (WGS) entry which is preliminary data.</text>
</comment>
<reference evidence="8 9" key="1">
    <citation type="submission" date="2023-09" db="EMBL/GenBank/DDBJ databases">
        <authorList>
            <person name="Wang M."/>
        </authorList>
    </citation>
    <scope>NUCLEOTIDE SEQUENCE [LARGE SCALE GENOMIC DNA]</scope>
    <source>
        <strain evidence="8">GT-2023</strain>
        <tissue evidence="8">Liver</tissue>
    </source>
</reference>
<evidence type="ECO:0000256" key="6">
    <source>
        <dbReference type="ARBA" id="ARBA00022918"/>
    </source>
</evidence>
<evidence type="ECO:0000256" key="5">
    <source>
        <dbReference type="ARBA" id="ARBA00022801"/>
    </source>
</evidence>
<dbReference type="PANTHER" id="PTHR34072:SF47">
    <property type="entry name" value="RIBONUCLEASE H"/>
    <property type="match status" value="1"/>
</dbReference>
<dbReference type="CDD" id="cd09274">
    <property type="entry name" value="RNase_HI_RT_Ty3"/>
    <property type="match status" value="1"/>
</dbReference>
<keyword evidence="1" id="KW-0808">Transferase</keyword>
<keyword evidence="5" id="KW-0378">Hydrolase</keyword>